<name>A0ABV6NEQ6_9BACI</name>
<dbReference type="InterPro" id="IPR006059">
    <property type="entry name" value="SBP"/>
</dbReference>
<dbReference type="PANTHER" id="PTHR43649:SF33">
    <property type="entry name" value="POLYGALACTURONAN_RHAMNOGALACTURONAN-BINDING PROTEIN YTCQ"/>
    <property type="match status" value="1"/>
</dbReference>
<evidence type="ECO:0000256" key="6">
    <source>
        <dbReference type="SAM" id="MobiDB-lite"/>
    </source>
</evidence>
<evidence type="ECO:0000313" key="8">
    <source>
        <dbReference type="EMBL" id="MFC0559211.1"/>
    </source>
</evidence>
<keyword evidence="2 7" id="KW-0732">Signal</keyword>
<proteinExistence type="predicted"/>
<feature type="chain" id="PRO_5046870073" evidence="7">
    <location>
        <begin position="20"/>
        <end position="442"/>
    </location>
</feature>
<gene>
    <name evidence="8" type="ORF">ACFFH4_09150</name>
</gene>
<dbReference type="CDD" id="cd13585">
    <property type="entry name" value="PBP2_TMBP_like"/>
    <property type="match status" value="1"/>
</dbReference>
<dbReference type="SUPFAM" id="SSF53850">
    <property type="entry name" value="Periplasmic binding protein-like II"/>
    <property type="match status" value="1"/>
</dbReference>
<dbReference type="EMBL" id="JBHLTR010000013">
    <property type="protein sequence ID" value="MFC0559211.1"/>
    <property type="molecule type" value="Genomic_DNA"/>
</dbReference>
<dbReference type="Gene3D" id="3.40.190.10">
    <property type="entry name" value="Periplasmic binding protein-like II"/>
    <property type="match status" value="1"/>
</dbReference>
<keyword evidence="9" id="KW-1185">Reference proteome</keyword>
<reference evidence="8 9" key="1">
    <citation type="submission" date="2024-09" db="EMBL/GenBank/DDBJ databases">
        <authorList>
            <person name="Sun Q."/>
            <person name="Mori K."/>
        </authorList>
    </citation>
    <scope>NUCLEOTIDE SEQUENCE [LARGE SCALE GENOMIC DNA]</scope>
    <source>
        <strain evidence="8 9">NCAIM B.02301</strain>
    </source>
</reference>
<keyword evidence="3" id="KW-0472">Membrane</keyword>
<dbReference type="PANTHER" id="PTHR43649">
    <property type="entry name" value="ARABINOSE-BINDING PROTEIN-RELATED"/>
    <property type="match status" value="1"/>
</dbReference>
<sequence>MKKLLFMFMMLVLSVLVVVGCSSSNEETGTNEANTDDSTDTSKTESTDGELITLDLWIHQTNEKETQYYLDRAAEFNEAHEGEIYVEVAPPIIDEGSSYNDAINTALVAGNLPDLIKLDGPFVSSYAASGVIMPIDEYIPEEELTDYVDSIIQQGSHDGKLYSLGAMESSVMLYYNKEIFEAAGIEAPTSVEEAWTWDEFLAVAKELTTEDHKGLNLFMNYGVGEWLTYMGLPFVWSNEGQLLSDDGTTAEGYFNGPETVEALEFIKTLFAEGVVDISPSEMQFEEGKAAMALGGPWIAVSAEEAGLDFGMMPYPYSKVSKSPSGSMAYAVTTNTKHPEAAAKFMLFMTDKESTIGLSQVTGMPPSRESAFNEMDRYEELPLSVMKDQVINTAQARPQTPAYPVLTQLFAEAFQAAALGEDPQAILDQFVPRIDRELSRFND</sequence>
<protein>
    <submittedName>
        <fullName evidence="8">ABC transporter substrate-binding protein</fullName>
    </submittedName>
</protein>
<dbReference type="Proteomes" id="UP001589833">
    <property type="component" value="Unassembled WGS sequence"/>
</dbReference>
<keyword evidence="1" id="KW-1003">Cell membrane</keyword>
<accession>A0ABV6NEQ6</accession>
<evidence type="ECO:0000256" key="5">
    <source>
        <dbReference type="ARBA" id="ARBA00023288"/>
    </source>
</evidence>
<keyword evidence="5" id="KW-0449">Lipoprotein</keyword>
<feature type="compositionally biased region" description="Polar residues" evidence="6">
    <location>
        <begin position="24"/>
        <end position="33"/>
    </location>
</feature>
<evidence type="ECO:0000256" key="2">
    <source>
        <dbReference type="ARBA" id="ARBA00022729"/>
    </source>
</evidence>
<dbReference type="Pfam" id="PF13416">
    <property type="entry name" value="SBP_bac_8"/>
    <property type="match status" value="1"/>
</dbReference>
<evidence type="ECO:0000256" key="1">
    <source>
        <dbReference type="ARBA" id="ARBA00022475"/>
    </source>
</evidence>
<evidence type="ECO:0000256" key="3">
    <source>
        <dbReference type="ARBA" id="ARBA00023136"/>
    </source>
</evidence>
<feature type="region of interest" description="Disordered" evidence="6">
    <location>
        <begin position="24"/>
        <end position="47"/>
    </location>
</feature>
<evidence type="ECO:0000256" key="7">
    <source>
        <dbReference type="SAM" id="SignalP"/>
    </source>
</evidence>
<dbReference type="RefSeq" id="WP_273842085.1">
    <property type="nucleotide sequence ID" value="NZ_JAQQWT010000004.1"/>
</dbReference>
<dbReference type="PROSITE" id="PS51257">
    <property type="entry name" value="PROKAR_LIPOPROTEIN"/>
    <property type="match status" value="1"/>
</dbReference>
<evidence type="ECO:0000313" key="9">
    <source>
        <dbReference type="Proteomes" id="UP001589833"/>
    </source>
</evidence>
<dbReference type="InterPro" id="IPR050490">
    <property type="entry name" value="Bact_solute-bd_prot1"/>
</dbReference>
<comment type="caution">
    <text evidence="8">The sequence shown here is derived from an EMBL/GenBank/DDBJ whole genome shotgun (WGS) entry which is preliminary data.</text>
</comment>
<keyword evidence="4" id="KW-0564">Palmitate</keyword>
<feature type="signal peptide" evidence="7">
    <location>
        <begin position="1"/>
        <end position="19"/>
    </location>
</feature>
<evidence type="ECO:0000256" key="4">
    <source>
        <dbReference type="ARBA" id="ARBA00023139"/>
    </source>
</evidence>
<organism evidence="8 9">
    <name type="scientific">Halalkalibacter alkalisediminis</name>
    <dbReference type="NCBI Taxonomy" id="935616"/>
    <lineage>
        <taxon>Bacteria</taxon>
        <taxon>Bacillati</taxon>
        <taxon>Bacillota</taxon>
        <taxon>Bacilli</taxon>
        <taxon>Bacillales</taxon>
        <taxon>Bacillaceae</taxon>
        <taxon>Halalkalibacter</taxon>
    </lineage>
</organism>